<reference evidence="6 7" key="1">
    <citation type="submission" date="2020-06" db="EMBL/GenBank/DDBJ databases">
        <title>Acidovorax antarctica sp. nov., isolated from Corinth ice sheet soil, Antarctic Fields Peninsula.</title>
        <authorList>
            <person name="Xu Q."/>
            <person name="Peng F."/>
        </authorList>
    </citation>
    <scope>NUCLEOTIDE SEQUENCE [LARGE SCALE GENOMIC DNA]</scope>
    <source>
        <strain evidence="6 7">16-35-5</strain>
    </source>
</reference>
<dbReference type="NCBIfam" id="NF006681">
    <property type="entry name" value="PRK09229.1-2"/>
    <property type="match status" value="1"/>
</dbReference>
<dbReference type="Proteomes" id="UP000509579">
    <property type="component" value="Chromosome"/>
</dbReference>
<dbReference type="GO" id="GO:0046872">
    <property type="term" value="F:metal ion binding"/>
    <property type="evidence" value="ECO:0007669"/>
    <property type="project" value="UniProtKB-KW"/>
</dbReference>
<comment type="cofactor">
    <cofactor evidence="1">
        <name>Zn(2+)</name>
        <dbReference type="ChEBI" id="CHEBI:29105"/>
    </cofactor>
</comment>
<dbReference type="RefSeq" id="WP_175504479.1">
    <property type="nucleotide sequence ID" value="NZ_CP054840.1"/>
</dbReference>
<keyword evidence="7" id="KW-1185">Reference proteome</keyword>
<dbReference type="KEGG" id="aant:HUK68_12640"/>
<evidence type="ECO:0000259" key="5">
    <source>
        <dbReference type="Pfam" id="PF01979"/>
    </source>
</evidence>
<dbReference type="SUPFAM" id="SSF51338">
    <property type="entry name" value="Composite domain of metallo-dependent hydrolases"/>
    <property type="match status" value="1"/>
</dbReference>
<evidence type="ECO:0000256" key="4">
    <source>
        <dbReference type="ARBA" id="ARBA00022833"/>
    </source>
</evidence>
<dbReference type="NCBIfam" id="TIGR02022">
    <property type="entry name" value="hutF"/>
    <property type="match status" value="1"/>
</dbReference>
<dbReference type="SUPFAM" id="SSF51556">
    <property type="entry name" value="Metallo-dependent hydrolases"/>
    <property type="match status" value="1"/>
</dbReference>
<dbReference type="InterPro" id="IPR011059">
    <property type="entry name" value="Metal-dep_hydrolase_composite"/>
</dbReference>
<gene>
    <name evidence="6" type="ORF">HUK68_12640</name>
</gene>
<protein>
    <submittedName>
        <fullName evidence="6">Formimidoylglutamate deiminase</fullName>
        <ecNumber evidence="6">3.5.3.13</ecNumber>
    </submittedName>
</protein>
<dbReference type="AlphaFoldDB" id="A0A6N1X5V0"/>
<accession>A0A6N1X5V0</accession>
<dbReference type="NCBIfam" id="NF006684">
    <property type="entry name" value="PRK09229.1-5"/>
    <property type="match status" value="1"/>
</dbReference>
<organism evidence="6 7">
    <name type="scientific">Comamonas antarctica</name>
    <dbReference type="NCBI Taxonomy" id="2743470"/>
    <lineage>
        <taxon>Bacteria</taxon>
        <taxon>Pseudomonadati</taxon>
        <taxon>Pseudomonadota</taxon>
        <taxon>Betaproteobacteria</taxon>
        <taxon>Burkholderiales</taxon>
        <taxon>Comamonadaceae</taxon>
        <taxon>Comamonas</taxon>
    </lineage>
</organism>
<name>A0A6N1X5V0_9BURK</name>
<dbReference type="GO" id="GO:0019239">
    <property type="term" value="F:deaminase activity"/>
    <property type="evidence" value="ECO:0007669"/>
    <property type="project" value="TreeGrafter"/>
</dbReference>
<proteinExistence type="predicted"/>
<dbReference type="Gene3D" id="3.20.20.140">
    <property type="entry name" value="Metal-dependent hydrolases"/>
    <property type="match status" value="1"/>
</dbReference>
<dbReference type="Gene3D" id="2.30.40.10">
    <property type="entry name" value="Urease, subunit C, domain 1"/>
    <property type="match status" value="1"/>
</dbReference>
<dbReference type="PANTHER" id="PTHR11271:SF48">
    <property type="entry name" value="AMIDOHYDROLASE-RELATED DOMAIN-CONTAINING PROTEIN"/>
    <property type="match status" value="1"/>
</dbReference>
<dbReference type="EMBL" id="CP054840">
    <property type="protein sequence ID" value="QKV53673.1"/>
    <property type="molecule type" value="Genomic_DNA"/>
</dbReference>
<dbReference type="EC" id="3.5.3.13" evidence="6"/>
<evidence type="ECO:0000313" key="6">
    <source>
        <dbReference type="EMBL" id="QKV53673.1"/>
    </source>
</evidence>
<evidence type="ECO:0000313" key="7">
    <source>
        <dbReference type="Proteomes" id="UP000509579"/>
    </source>
</evidence>
<dbReference type="GO" id="GO:0005829">
    <property type="term" value="C:cytosol"/>
    <property type="evidence" value="ECO:0007669"/>
    <property type="project" value="TreeGrafter"/>
</dbReference>
<keyword evidence="4" id="KW-0862">Zinc</keyword>
<dbReference type="InterPro" id="IPR051607">
    <property type="entry name" value="Metallo-dep_hydrolases"/>
</dbReference>
<dbReference type="GO" id="GO:0050416">
    <property type="term" value="F:formimidoylglutamate deiminase activity"/>
    <property type="evidence" value="ECO:0007669"/>
    <property type="project" value="UniProtKB-EC"/>
</dbReference>
<dbReference type="InterPro" id="IPR010252">
    <property type="entry name" value="HutF"/>
</dbReference>
<evidence type="ECO:0000256" key="2">
    <source>
        <dbReference type="ARBA" id="ARBA00022723"/>
    </source>
</evidence>
<evidence type="ECO:0000256" key="1">
    <source>
        <dbReference type="ARBA" id="ARBA00001947"/>
    </source>
</evidence>
<dbReference type="PANTHER" id="PTHR11271">
    <property type="entry name" value="GUANINE DEAMINASE"/>
    <property type="match status" value="1"/>
</dbReference>
<dbReference type="Pfam" id="PF01979">
    <property type="entry name" value="Amidohydro_1"/>
    <property type="match status" value="1"/>
</dbReference>
<feature type="domain" description="Amidohydrolase-related" evidence="5">
    <location>
        <begin position="56"/>
        <end position="437"/>
    </location>
</feature>
<sequence>MNAAAAPVRALWAEDALLPEGWARAVLLQWDAAGQLTQVGRGLPAPPGVARAAGPLLPGMPNLHSHAFQRALAGLAEFRGAQADSFWSWRERMYAFATRITPEALEAIATWLYLEMLEAGYTSVCEFHYLHHGIGGKPYADDATLSLALLRTAARVGIGITLLPVLYQTGNFGAPPLPEQARFLRSTDDLLALLQRLAPIARAQGAALGLAPHSLRAVPRESLRAGVAGLHALLPHAPVHIHIAEQVREVRDCLAWSGQTPVQWLLDHAPVDARWCLVHATHMTPGESAGAARSGAVAGLCPSTEANLGDGIFDLPQWRAHGGRWGIGSDSQVCVNAAEELMLLEYSQRLQRGERNVLGTDAQPQVATAMLLQAVAGGARACGRPVAGLCAGQQADFVVLDARHVALCGLPAESALAGHVFASQRSSAVHAVWVAGKPRVQSGGHALRAGAQAAFVHARRELLGGAAQ</sequence>
<dbReference type="InterPro" id="IPR006680">
    <property type="entry name" value="Amidohydro-rel"/>
</dbReference>
<keyword evidence="2" id="KW-0479">Metal-binding</keyword>
<evidence type="ECO:0000256" key="3">
    <source>
        <dbReference type="ARBA" id="ARBA00022801"/>
    </source>
</evidence>
<dbReference type="InterPro" id="IPR032466">
    <property type="entry name" value="Metal_Hydrolase"/>
</dbReference>
<keyword evidence="3 6" id="KW-0378">Hydrolase</keyword>